<organism evidence="6">
    <name type="scientific">bioreactor metagenome</name>
    <dbReference type="NCBI Taxonomy" id="1076179"/>
    <lineage>
        <taxon>unclassified sequences</taxon>
        <taxon>metagenomes</taxon>
        <taxon>ecological metagenomes</taxon>
    </lineage>
</organism>
<dbReference type="Gene3D" id="1.10.443.10">
    <property type="entry name" value="Intergrase catalytic core"/>
    <property type="match status" value="1"/>
</dbReference>
<evidence type="ECO:0000256" key="3">
    <source>
        <dbReference type="ARBA" id="ARBA00023172"/>
    </source>
</evidence>
<feature type="domain" description="Core-binding (CB)" evidence="5">
    <location>
        <begin position="81"/>
        <end position="173"/>
    </location>
</feature>
<dbReference type="GO" id="GO:0003677">
    <property type="term" value="F:DNA binding"/>
    <property type="evidence" value="ECO:0007669"/>
    <property type="project" value="UniProtKB-KW"/>
</dbReference>
<dbReference type="PROSITE" id="PS51900">
    <property type="entry name" value="CB"/>
    <property type="match status" value="1"/>
</dbReference>
<dbReference type="InterPro" id="IPR050090">
    <property type="entry name" value="Tyrosine_recombinase_XerCD"/>
</dbReference>
<dbReference type="InterPro" id="IPR004107">
    <property type="entry name" value="Integrase_SAM-like_N"/>
</dbReference>
<sequence>MARTTSSRNAQGAGNIRKITVERGGKKYTYWQGRYTTGRDPGTGKQVQKSISGKTQKEVREKLQAVSVDLTRGTYTEPDKMTVSQWCDIWLKEYVTGSVKPFTLASYTAQVENHIKPGLGSLKLSALNTAEIQRFYNVLKETANGAKGRKGKLSPKTIKNIHGVLHKALDKAVALRYIPFNPSGPCELPRSEKKEIHPLEGDEIKTFLSEISTSRFKNLFTVILFTGLREGEALGLQWSRVDFKAGTILIDKQLQKEKKKGGVYSLAETKNSKGRLITAAPSVMAALKAEKVAQAERQLKAGTLWANKNNLVFTDELGNNLVIGTMYKAFKRIASKISRPDARVHDLRHTFAVMSLQEGDSVKTVQGNLGHATASFTLDVYGHVSEKMKTESAARMEALIQSMKKA</sequence>
<proteinExistence type="predicted"/>
<dbReference type="SUPFAM" id="SSF56349">
    <property type="entry name" value="DNA breaking-rejoining enzymes"/>
    <property type="match status" value="1"/>
</dbReference>
<keyword evidence="1" id="KW-0229">DNA integration</keyword>
<protein>
    <submittedName>
        <fullName evidence="6">Tyrosine recombinase XerC</fullName>
    </submittedName>
</protein>
<accession>A0A644XX62</accession>
<dbReference type="GO" id="GO:0006310">
    <property type="term" value="P:DNA recombination"/>
    <property type="evidence" value="ECO:0007669"/>
    <property type="project" value="UniProtKB-KW"/>
</dbReference>
<dbReference type="InterPro" id="IPR002104">
    <property type="entry name" value="Integrase_catalytic"/>
</dbReference>
<dbReference type="Pfam" id="PF00589">
    <property type="entry name" value="Phage_integrase"/>
    <property type="match status" value="1"/>
</dbReference>
<evidence type="ECO:0000256" key="2">
    <source>
        <dbReference type="ARBA" id="ARBA00023125"/>
    </source>
</evidence>
<dbReference type="EMBL" id="VSSQ01003023">
    <property type="protein sequence ID" value="MPM18644.1"/>
    <property type="molecule type" value="Genomic_DNA"/>
</dbReference>
<feature type="domain" description="Tyr recombinase" evidence="4">
    <location>
        <begin position="194"/>
        <end position="394"/>
    </location>
</feature>
<keyword evidence="3" id="KW-0233">DNA recombination</keyword>
<dbReference type="InterPro" id="IPR010998">
    <property type="entry name" value="Integrase_recombinase_N"/>
</dbReference>
<keyword evidence="2" id="KW-0238">DNA-binding</keyword>
<dbReference type="AlphaFoldDB" id="A0A644XX62"/>
<evidence type="ECO:0000259" key="5">
    <source>
        <dbReference type="PROSITE" id="PS51900"/>
    </source>
</evidence>
<dbReference type="PANTHER" id="PTHR30349">
    <property type="entry name" value="PHAGE INTEGRASE-RELATED"/>
    <property type="match status" value="1"/>
</dbReference>
<evidence type="ECO:0000313" key="6">
    <source>
        <dbReference type="EMBL" id="MPM18644.1"/>
    </source>
</evidence>
<dbReference type="InterPro" id="IPR013762">
    <property type="entry name" value="Integrase-like_cat_sf"/>
</dbReference>
<dbReference type="Pfam" id="PF14659">
    <property type="entry name" value="Phage_int_SAM_3"/>
    <property type="match status" value="1"/>
</dbReference>
<name>A0A644XX62_9ZZZZ</name>
<gene>
    <name evidence="6" type="primary">xerC_91</name>
    <name evidence="6" type="ORF">SDC9_65057</name>
</gene>
<dbReference type="CDD" id="cd01189">
    <property type="entry name" value="INT_ICEBs1_C_like"/>
    <property type="match status" value="1"/>
</dbReference>
<dbReference type="InterPro" id="IPR011010">
    <property type="entry name" value="DNA_brk_join_enz"/>
</dbReference>
<evidence type="ECO:0000259" key="4">
    <source>
        <dbReference type="PROSITE" id="PS51898"/>
    </source>
</evidence>
<dbReference type="Gene3D" id="1.10.150.130">
    <property type="match status" value="1"/>
</dbReference>
<dbReference type="PANTHER" id="PTHR30349:SF41">
    <property type="entry name" value="INTEGRASE_RECOMBINASE PROTEIN MJ0367-RELATED"/>
    <property type="match status" value="1"/>
</dbReference>
<comment type="caution">
    <text evidence="6">The sequence shown here is derived from an EMBL/GenBank/DDBJ whole genome shotgun (WGS) entry which is preliminary data.</text>
</comment>
<dbReference type="GO" id="GO:0015074">
    <property type="term" value="P:DNA integration"/>
    <property type="evidence" value="ECO:0007669"/>
    <property type="project" value="UniProtKB-KW"/>
</dbReference>
<dbReference type="InterPro" id="IPR044068">
    <property type="entry name" value="CB"/>
</dbReference>
<evidence type="ECO:0000256" key="1">
    <source>
        <dbReference type="ARBA" id="ARBA00022908"/>
    </source>
</evidence>
<dbReference type="PROSITE" id="PS51898">
    <property type="entry name" value="TYR_RECOMBINASE"/>
    <property type="match status" value="1"/>
</dbReference>
<reference evidence="6" key="1">
    <citation type="submission" date="2019-08" db="EMBL/GenBank/DDBJ databases">
        <authorList>
            <person name="Kucharzyk K."/>
            <person name="Murdoch R.W."/>
            <person name="Higgins S."/>
            <person name="Loffler F."/>
        </authorList>
    </citation>
    <scope>NUCLEOTIDE SEQUENCE</scope>
</reference>